<protein>
    <recommendedName>
        <fullName evidence="3">FeoC-like transcriptional regulator</fullName>
    </recommendedName>
</protein>
<evidence type="ECO:0008006" key="3">
    <source>
        <dbReference type="Google" id="ProtNLM"/>
    </source>
</evidence>
<dbReference type="SUPFAM" id="SSF46785">
    <property type="entry name" value="Winged helix' DNA-binding domain"/>
    <property type="match status" value="1"/>
</dbReference>
<dbReference type="EMBL" id="JAAOXG010000013">
    <property type="protein sequence ID" value="NNJ29539.1"/>
    <property type="molecule type" value="Genomic_DNA"/>
</dbReference>
<accession>A0ABX1VP26</accession>
<evidence type="ECO:0000313" key="2">
    <source>
        <dbReference type="Proteomes" id="UP000539052"/>
    </source>
</evidence>
<dbReference type="InterPro" id="IPR036390">
    <property type="entry name" value="WH_DNA-bd_sf"/>
</dbReference>
<gene>
    <name evidence="1" type="ORF">G9470_06940</name>
</gene>
<keyword evidence="2" id="KW-1185">Reference proteome</keyword>
<dbReference type="Proteomes" id="UP000539052">
    <property type="component" value="Unassembled WGS sequence"/>
</dbReference>
<reference evidence="1 2" key="1">
    <citation type="submission" date="2020-03" db="EMBL/GenBank/DDBJ databases">
        <title>Genome Sequence of industrial isolate, B5A.</title>
        <authorList>
            <person name="Sharma S."/>
            <person name="Patil P.B."/>
            <person name="Korpole S."/>
        </authorList>
    </citation>
    <scope>NUCLEOTIDE SEQUENCE [LARGE SCALE GENOMIC DNA]</scope>
    <source>
        <strain evidence="1 2">PI-S10-B5A</strain>
    </source>
</reference>
<name>A0ABX1VP26_9FIRM</name>
<dbReference type="RefSeq" id="WP_170820802.1">
    <property type="nucleotide sequence ID" value="NZ_JAAOXG010000013.1"/>
</dbReference>
<sequence length="118" mass="12743">MLLNNILLEVSKGTIISYSDLAEKLNVDVGVIDAAIRQLCQMKYLYTPSGSGGSCGESCHGCSFSGSCGFRDKGAKILTITKSGNQYLKTLTDTINQNKQNISFNVKEVHPHDLHSGC</sequence>
<organism evidence="1 2">
    <name type="scientific">Lacrimispora defluvii</name>
    <dbReference type="NCBI Taxonomy" id="2719233"/>
    <lineage>
        <taxon>Bacteria</taxon>
        <taxon>Bacillati</taxon>
        <taxon>Bacillota</taxon>
        <taxon>Clostridia</taxon>
        <taxon>Lachnospirales</taxon>
        <taxon>Lachnospiraceae</taxon>
        <taxon>Lacrimispora</taxon>
    </lineage>
</organism>
<comment type="caution">
    <text evidence="1">The sequence shown here is derived from an EMBL/GenBank/DDBJ whole genome shotgun (WGS) entry which is preliminary data.</text>
</comment>
<evidence type="ECO:0000313" key="1">
    <source>
        <dbReference type="EMBL" id="NNJ29539.1"/>
    </source>
</evidence>
<proteinExistence type="predicted"/>